<protein>
    <submittedName>
        <fullName evidence="2">Uncharacterized protein</fullName>
    </submittedName>
</protein>
<organism evidence="2 3">
    <name type="scientific">Syncephalastrum racemosum</name>
    <name type="common">Filamentous fungus</name>
    <dbReference type="NCBI Taxonomy" id="13706"/>
    <lineage>
        <taxon>Eukaryota</taxon>
        <taxon>Fungi</taxon>
        <taxon>Fungi incertae sedis</taxon>
        <taxon>Mucoromycota</taxon>
        <taxon>Mucoromycotina</taxon>
        <taxon>Mucoromycetes</taxon>
        <taxon>Mucorales</taxon>
        <taxon>Syncephalastraceae</taxon>
        <taxon>Syncephalastrum</taxon>
    </lineage>
</organism>
<name>A0A1X2H0F5_SYNRA</name>
<dbReference type="STRING" id="13706.A0A1X2H0F5"/>
<sequence>MTNFEIIDELPRTKFQCLHCGEIYKKREVDQRQHAVQCITAKDELNLAIEHSRKRLKHSSTSDTIDSKAGYFKSIDWIDFVRYVVPTIVLENVKQAPAKDALFALTQVYKTALQREITKQDVKQLDQNVWKWLDFLKTNVQEQKIDISIFTISQHYLQHLELMINAMGPPRYYSAFGMERAIGEIKRSIKSSSAPGVNAGNIIVQLAAQRYVDRMEDLAESSGIKSGEKYVLTASKRSNSAEIWPPLWNATVEDFISYNMERLLTKYWSIYLENVNSINPVIEAGSRLWISEKLRSRKIRREPKVYFGEVIFYFRHTQQGRRKLLALIKAWDVTLDALLRIEQVQKEQKEKMEQLDYKITNEIKTLRTKLQDQTAINTRLLSLLEQHENRADSNASSTKIDAISRYIEQPRRKDSEDTTQQQKSRKVGFSWPLYAEMVRDHRNRQNLPALTEGDLNKRIGHVKKIYPGVILYCKAKYGLSDSMLWSSKAVKTRHREMEIKLEQEQNDDDDEEDLKPNDKLEENGGCNDSPNADINLSQEQEGSEDGTTTASSEDYPTDIGSDPESEDEDTGGYRDKEAIEALKAELASMHDAEQRRVEASETGNKKAGQARMENYRSKKGSTAIKRGKRKETDDEQEVESKKTRIYGGRRASVVARDFQSQTGDFQPQNFL</sequence>
<dbReference type="Proteomes" id="UP000242180">
    <property type="component" value="Unassembled WGS sequence"/>
</dbReference>
<evidence type="ECO:0000256" key="1">
    <source>
        <dbReference type="SAM" id="MobiDB-lite"/>
    </source>
</evidence>
<evidence type="ECO:0000313" key="3">
    <source>
        <dbReference type="Proteomes" id="UP000242180"/>
    </source>
</evidence>
<accession>A0A1X2H0F5</accession>
<dbReference type="EMBL" id="MCGN01000012">
    <property type="protein sequence ID" value="ORY90558.1"/>
    <property type="molecule type" value="Genomic_DNA"/>
</dbReference>
<dbReference type="OrthoDB" id="2289822at2759"/>
<proteinExistence type="predicted"/>
<feature type="compositionally biased region" description="Acidic residues" evidence="1">
    <location>
        <begin position="504"/>
        <end position="513"/>
    </location>
</feature>
<dbReference type="AlphaFoldDB" id="A0A1X2H0F5"/>
<feature type="region of interest" description="Disordered" evidence="1">
    <location>
        <begin position="500"/>
        <end position="651"/>
    </location>
</feature>
<reference evidence="2 3" key="1">
    <citation type="submission" date="2016-07" db="EMBL/GenBank/DDBJ databases">
        <title>Pervasive Adenine N6-methylation of Active Genes in Fungi.</title>
        <authorList>
            <consortium name="DOE Joint Genome Institute"/>
            <person name="Mondo S.J."/>
            <person name="Dannebaum R.O."/>
            <person name="Kuo R.C."/>
            <person name="Labutti K."/>
            <person name="Haridas S."/>
            <person name="Kuo A."/>
            <person name="Salamov A."/>
            <person name="Ahrendt S.R."/>
            <person name="Lipzen A."/>
            <person name="Sullivan W."/>
            <person name="Andreopoulos W.B."/>
            <person name="Clum A."/>
            <person name="Lindquist E."/>
            <person name="Daum C."/>
            <person name="Ramamoorthy G.K."/>
            <person name="Gryganskyi A."/>
            <person name="Culley D."/>
            <person name="Magnuson J.K."/>
            <person name="James T.Y."/>
            <person name="O'Malley M.A."/>
            <person name="Stajich J.E."/>
            <person name="Spatafora J.W."/>
            <person name="Visel A."/>
            <person name="Grigoriev I.V."/>
        </authorList>
    </citation>
    <scope>NUCLEOTIDE SEQUENCE [LARGE SCALE GENOMIC DNA]</scope>
    <source>
        <strain evidence="2 3">NRRL 2496</strain>
    </source>
</reference>
<feature type="region of interest" description="Disordered" evidence="1">
    <location>
        <begin position="406"/>
        <end position="425"/>
    </location>
</feature>
<feature type="compositionally biased region" description="Acidic residues" evidence="1">
    <location>
        <begin position="561"/>
        <end position="570"/>
    </location>
</feature>
<comment type="caution">
    <text evidence="2">The sequence shown here is derived from an EMBL/GenBank/DDBJ whole genome shotgun (WGS) entry which is preliminary data.</text>
</comment>
<gene>
    <name evidence="2" type="ORF">BCR43DRAFT_509031</name>
</gene>
<feature type="compositionally biased region" description="Basic and acidic residues" evidence="1">
    <location>
        <begin position="571"/>
        <end position="599"/>
    </location>
</feature>
<evidence type="ECO:0000313" key="2">
    <source>
        <dbReference type="EMBL" id="ORY90558.1"/>
    </source>
</evidence>
<dbReference type="InParanoid" id="A0A1X2H0F5"/>
<feature type="compositionally biased region" description="Polar residues" evidence="1">
    <location>
        <begin position="526"/>
        <end position="554"/>
    </location>
</feature>
<keyword evidence="3" id="KW-1185">Reference proteome</keyword>